<dbReference type="InterPro" id="IPR000182">
    <property type="entry name" value="GNAT_dom"/>
</dbReference>
<protein>
    <submittedName>
        <fullName evidence="2">GNAT superfamily N-acetyltransferase</fullName>
    </submittedName>
</protein>
<keyword evidence="3" id="KW-1185">Reference proteome</keyword>
<evidence type="ECO:0000259" key="1">
    <source>
        <dbReference type="PROSITE" id="PS51186"/>
    </source>
</evidence>
<dbReference type="GO" id="GO:0016747">
    <property type="term" value="F:acyltransferase activity, transferring groups other than amino-acyl groups"/>
    <property type="evidence" value="ECO:0007669"/>
    <property type="project" value="InterPro"/>
</dbReference>
<dbReference type="InterPro" id="IPR016181">
    <property type="entry name" value="Acyl_CoA_acyltransferase"/>
</dbReference>
<dbReference type="Proteomes" id="UP000529310">
    <property type="component" value="Unassembled WGS sequence"/>
</dbReference>
<dbReference type="AlphaFoldDB" id="A0A7W4YMZ5"/>
<accession>A0A7W4YMZ5</accession>
<dbReference type="PROSITE" id="PS51186">
    <property type="entry name" value="GNAT"/>
    <property type="match status" value="1"/>
</dbReference>
<sequence length="157" mass="17510">MDDFLAAPPSEMQATVSLRAAMSHDIEWLVEIRAEVLRADLERLGRYDSVRVRQRMRDAFTPASARVIVVDGSDVGSITVRVEDGARWIEHFYISAALQGRGVGSHVLETVLAEEDSSRPFRLNVLQGSAARRLYERYGFVVDSEDAVDVFMSLPPA</sequence>
<name>A0A7W4YMZ5_9MICO</name>
<evidence type="ECO:0000313" key="2">
    <source>
        <dbReference type="EMBL" id="MBB2975191.1"/>
    </source>
</evidence>
<gene>
    <name evidence="2" type="ORF">FHX49_000732</name>
</gene>
<dbReference type="Pfam" id="PF13508">
    <property type="entry name" value="Acetyltransf_7"/>
    <property type="match status" value="1"/>
</dbReference>
<dbReference type="SUPFAM" id="SSF55729">
    <property type="entry name" value="Acyl-CoA N-acyltransferases (Nat)"/>
    <property type="match status" value="1"/>
</dbReference>
<keyword evidence="2" id="KW-0808">Transferase</keyword>
<dbReference type="Gene3D" id="3.40.630.30">
    <property type="match status" value="1"/>
</dbReference>
<dbReference type="CDD" id="cd04301">
    <property type="entry name" value="NAT_SF"/>
    <property type="match status" value="1"/>
</dbReference>
<evidence type="ECO:0000313" key="3">
    <source>
        <dbReference type="Proteomes" id="UP000529310"/>
    </source>
</evidence>
<feature type="domain" description="N-acetyltransferase" evidence="1">
    <location>
        <begin position="16"/>
        <end position="157"/>
    </location>
</feature>
<dbReference type="EMBL" id="JACHWQ010000001">
    <property type="protein sequence ID" value="MBB2975191.1"/>
    <property type="molecule type" value="Genomic_DNA"/>
</dbReference>
<comment type="caution">
    <text evidence="2">The sequence shown here is derived from an EMBL/GenBank/DDBJ whole genome shotgun (WGS) entry which is preliminary data.</text>
</comment>
<proteinExistence type="predicted"/>
<dbReference type="RefSeq" id="WP_311737119.1">
    <property type="nucleotide sequence ID" value="NZ_CP049255.1"/>
</dbReference>
<reference evidence="2 3" key="1">
    <citation type="submission" date="2020-08" db="EMBL/GenBank/DDBJ databases">
        <title>Sequencing the genomes of 1000 actinobacteria strains.</title>
        <authorList>
            <person name="Klenk H.-P."/>
        </authorList>
    </citation>
    <scope>NUCLEOTIDE SEQUENCE [LARGE SCALE GENOMIC DNA]</scope>
    <source>
        <strain evidence="2 3">DSM 27099</strain>
    </source>
</reference>
<organism evidence="2 3">
    <name type="scientific">Microbacterium endophyticum</name>
    <dbReference type="NCBI Taxonomy" id="1526412"/>
    <lineage>
        <taxon>Bacteria</taxon>
        <taxon>Bacillati</taxon>
        <taxon>Actinomycetota</taxon>
        <taxon>Actinomycetes</taxon>
        <taxon>Micrococcales</taxon>
        <taxon>Microbacteriaceae</taxon>
        <taxon>Microbacterium</taxon>
    </lineage>
</organism>